<evidence type="ECO:0000256" key="1">
    <source>
        <dbReference type="ARBA" id="ARBA00009277"/>
    </source>
</evidence>
<organism evidence="5 6">
    <name type="scientific">Halorhodospira halochloris</name>
    <name type="common">Ectothiorhodospira halochloris</name>
    <dbReference type="NCBI Taxonomy" id="1052"/>
    <lineage>
        <taxon>Bacteria</taxon>
        <taxon>Pseudomonadati</taxon>
        <taxon>Pseudomonadota</taxon>
        <taxon>Gammaproteobacteria</taxon>
        <taxon>Chromatiales</taxon>
        <taxon>Ectothiorhodospiraceae</taxon>
        <taxon>Halorhodospira</taxon>
    </lineage>
</organism>
<dbReference type="InterPro" id="IPR036388">
    <property type="entry name" value="WH-like_DNA-bd_sf"/>
</dbReference>
<dbReference type="InterPro" id="IPR012337">
    <property type="entry name" value="RNaseH-like_sf"/>
</dbReference>
<protein>
    <submittedName>
        <fullName evidence="5">Mobile element protein</fullName>
    </submittedName>
</protein>
<dbReference type="InterPro" id="IPR017895">
    <property type="entry name" value="HTH_IS408/IS1162_type"/>
</dbReference>
<dbReference type="NCBIfam" id="NF033546">
    <property type="entry name" value="transpos_IS21"/>
    <property type="match status" value="1"/>
</dbReference>
<accession>A0A0X8XCI9</accession>
<sequence length="512" mass="58625">MPTERVRMKKITEVLRLKYQAGLSHEQIARVCKLSKGAVSKYVSLAKAQGLYWPLPEGVDEARLEALLYPSEQPQRGFVEPDCFQIHQQLKRKGVTLQLLWGEYAATYGERAYRYSYYCHRYRQWRSRQKRSMRQHHRAGEKAFLDYCGTTVAVNERDTGAVRLAQIFVGVLGASSYTYAEATWSQSLPDWIASNQRMLRFFGGVPRLLIPDNLKAAVTRADRYAPKVNDTYADMATHYNTAILPARPYKPKDKAKVEVAVQVVERWILARLRHHTFFSLAELNQAICELLPVLNERPFQGRSESRRDLFESLDRPALGVLPREAYEYAEWHRAKPGIDYHVEYEGRFYSVPHALVGHMLELRISATAVEILHKGQRVASHARHAQGRYSTVIEHMPRSHQAHREWSPQRFMHWAAAVGPATAELVEQQLYNRPHPEHSYRACLGLLNLSRRFGRPRLEAACVRALAIGAASYKSVASIIKQGLDQLPLEPESDSADELPAHTNVRGADYYH</sequence>
<feature type="domain" description="HTH IS408-type" evidence="3">
    <location>
        <begin position="11"/>
        <end position="90"/>
    </location>
</feature>
<dbReference type="PROSITE" id="PS50994">
    <property type="entry name" value="INTEGRASE"/>
    <property type="match status" value="1"/>
</dbReference>
<dbReference type="PANTHER" id="PTHR35004">
    <property type="entry name" value="TRANSPOSASE RV3428C-RELATED"/>
    <property type="match status" value="1"/>
</dbReference>
<dbReference type="OrthoDB" id="2065409at2"/>
<dbReference type="InterPro" id="IPR036397">
    <property type="entry name" value="RNaseH_sf"/>
</dbReference>
<evidence type="ECO:0000259" key="4">
    <source>
        <dbReference type="PROSITE" id="PS50994"/>
    </source>
</evidence>
<dbReference type="InterPro" id="IPR001584">
    <property type="entry name" value="Integrase_cat-core"/>
</dbReference>
<keyword evidence="6" id="KW-1185">Reference proteome</keyword>
<evidence type="ECO:0000259" key="3">
    <source>
        <dbReference type="PROSITE" id="PS50532"/>
    </source>
</evidence>
<evidence type="ECO:0000256" key="2">
    <source>
        <dbReference type="SAM" id="MobiDB-lite"/>
    </source>
</evidence>
<dbReference type="PANTHER" id="PTHR35004:SF8">
    <property type="entry name" value="TRANSPOSASE RV3428C-RELATED"/>
    <property type="match status" value="1"/>
</dbReference>
<dbReference type="RefSeq" id="WP_109962873.1">
    <property type="nucleotide sequence ID" value="NZ_AP017372.2"/>
</dbReference>
<dbReference type="GO" id="GO:0003676">
    <property type="term" value="F:nucleic acid binding"/>
    <property type="evidence" value="ECO:0007669"/>
    <property type="project" value="InterPro"/>
</dbReference>
<proteinExistence type="inferred from homology"/>
<evidence type="ECO:0000313" key="6">
    <source>
        <dbReference type="Proteomes" id="UP000218890"/>
    </source>
</evidence>
<dbReference type="AlphaFoldDB" id="A0A0X8XCI9"/>
<name>A0A0X8XCI9_HALHR</name>
<dbReference type="PROSITE" id="PS50532">
    <property type="entry name" value="HTH_IS408"/>
    <property type="match status" value="1"/>
</dbReference>
<feature type="region of interest" description="Disordered" evidence="2">
    <location>
        <begin position="491"/>
        <end position="512"/>
    </location>
</feature>
<evidence type="ECO:0000313" key="5">
    <source>
        <dbReference type="EMBL" id="BAU58134.2"/>
    </source>
</evidence>
<comment type="similarity">
    <text evidence="1">Belongs to the transposase IS21/IS408/IS1162 family.</text>
</comment>
<dbReference type="SUPFAM" id="SSF53098">
    <property type="entry name" value="Ribonuclease H-like"/>
    <property type="match status" value="1"/>
</dbReference>
<gene>
    <name evidence="5" type="ORF">HH1059_14280</name>
</gene>
<dbReference type="KEGG" id="hhk:HH1059_14280"/>
<reference evidence="5" key="1">
    <citation type="submission" date="2016-02" db="EMBL/GenBank/DDBJ databases">
        <title>Halorhodospira halochloris DSM-1059 complete genome, version 2.</title>
        <authorList>
            <person name="Tsukatani Y."/>
        </authorList>
    </citation>
    <scope>NUCLEOTIDE SEQUENCE</scope>
    <source>
        <strain evidence="5">DSM 1059</strain>
    </source>
</reference>
<dbReference type="InterPro" id="IPR054353">
    <property type="entry name" value="IstA-like_C"/>
</dbReference>
<dbReference type="Gene3D" id="1.10.10.10">
    <property type="entry name" value="Winged helix-like DNA-binding domain superfamily/Winged helix DNA-binding domain"/>
    <property type="match status" value="1"/>
</dbReference>
<dbReference type="Pfam" id="PF22483">
    <property type="entry name" value="Mu-transpos_C_2"/>
    <property type="match status" value="1"/>
</dbReference>
<dbReference type="EMBL" id="AP017372">
    <property type="protein sequence ID" value="BAU58134.2"/>
    <property type="molecule type" value="Genomic_DNA"/>
</dbReference>
<feature type="domain" description="Integrase catalytic" evidence="4">
    <location>
        <begin position="135"/>
        <end position="330"/>
    </location>
</feature>
<dbReference type="Gene3D" id="3.30.420.10">
    <property type="entry name" value="Ribonuclease H-like superfamily/Ribonuclease H"/>
    <property type="match status" value="1"/>
</dbReference>
<dbReference type="Proteomes" id="UP000218890">
    <property type="component" value="Chromosome"/>
</dbReference>
<dbReference type="GO" id="GO:0015074">
    <property type="term" value="P:DNA integration"/>
    <property type="evidence" value="ECO:0007669"/>
    <property type="project" value="InterPro"/>
</dbReference>